<dbReference type="NCBIfam" id="TIGR01854">
    <property type="entry name" value="lipid_A_lpxH"/>
    <property type="match status" value="1"/>
</dbReference>
<dbReference type="InterPro" id="IPR043461">
    <property type="entry name" value="LpxH-like"/>
</dbReference>
<comment type="subcellular location">
    <subcellularLocation>
        <location evidence="10">Cell inner membrane</location>
        <topology evidence="10">Peripheral membrane protein</topology>
        <orientation evidence="10">Cytoplasmic side</orientation>
    </subcellularLocation>
</comment>
<comment type="caution">
    <text evidence="12">The sequence shown here is derived from an EMBL/GenBank/DDBJ whole genome shotgun (WGS) entry which is preliminary data.</text>
</comment>
<dbReference type="RefSeq" id="WP_058504647.1">
    <property type="nucleotide sequence ID" value="NZ_CAAAIF010000006.1"/>
</dbReference>
<comment type="similarity">
    <text evidence="10">Belongs to the LpxH family.</text>
</comment>
<evidence type="ECO:0000256" key="10">
    <source>
        <dbReference type="HAMAP-Rule" id="MF_00575"/>
    </source>
</evidence>
<dbReference type="AlphaFoldDB" id="A0A0W0WWH1"/>
<dbReference type="STRING" id="45070.Lnau_1659"/>
<evidence type="ECO:0000256" key="4">
    <source>
        <dbReference type="ARBA" id="ARBA00022556"/>
    </source>
</evidence>
<keyword evidence="4 10" id="KW-0441">Lipid A biosynthesis</keyword>
<dbReference type="NCBIfam" id="NF003743">
    <property type="entry name" value="PRK05340.1"/>
    <property type="match status" value="1"/>
</dbReference>
<evidence type="ECO:0000256" key="9">
    <source>
        <dbReference type="ARBA" id="ARBA00023211"/>
    </source>
</evidence>
<dbReference type="PANTHER" id="PTHR34990:SF1">
    <property type="entry name" value="UDP-2,3-DIACYLGLUCOSAMINE HYDROLASE"/>
    <property type="match status" value="1"/>
</dbReference>
<feature type="binding site" evidence="10">
    <location>
        <position position="200"/>
    </location>
    <ligand>
        <name>Mn(2+)</name>
        <dbReference type="ChEBI" id="CHEBI:29035"/>
        <label>2</label>
    </ligand>
</feature>
<dbReference type="GO" id="GO:0005737">
    <property type="term" value="C:cytoplasm"/>
    <property type="evidence" value="ECO:0007669"/>
    <property type="project" value="InterPro"/>
</dbReference>
<sequence length="260" mass="30610">MVQKKTIEAVFISDLHLHPEEPLIMARFDHFIDWAAVNTHAVYILGDFFHAWPGDDGNDSWSQKIAERLKWLSEQQVSLYYMHGNRDFLLGPAFAKSAGMIILPEPTVIRLGSTKVLLVHGDRYCTHDKGHQWFRRITRNRWFNKVFLRIPFKLRNKMVAKVRQRSQTNRSKTMAEMDVVVQPMISHMDAKSVKILIHGHTHKVGLRNHAYNGNIYTQYVLSDWDENPKLLCYYKSRELEFYHLDYLEGKRHGFNRDAKT</sequence>
<keyword evidence="8 10" id="KW-0472">Membrane</keyword>
<dbReference type="Gene3D" id="3.60.21.10">
    <property type="match status" value="1"/>
</dbReference>
<keyword evidence="3 10" id="KW-0997">Cell inner membrane</keyword>
<feature type="binding site" evidence="10">
    <location>
        <position position="169"/>
    </location>
    <ligand>
        <name>substrate</name>
    </ligand>
</feature>
<dbReference type="GO" id="GO:0030145">
    <property type="term" value="F:manganese ion binding"/>
    <property type="evidence" value="ECO:0007669"/>
    <property type="project" value="UniProtKB-UniRule"/>
</dbReference>
<comment type="catalytic activity">
    <reaction evidence="10">
        <text>UDP-2-N,3-O-bis[(3R)-3-hydroxytetradecanoyl]-alpha-D-glucosamine + H2O = 2-N,3-O-bis[(3R)-3-hydroxytetradecanoyl]-alpha-D-glucosaminyl 1-phosphate + UMP + 2 H(+)</text>
        <dbReference type="Rhea" id="RHEA:25213"/>
        <dbReference type="ChEBI" id="CHEBI:15377"/>
        <dbReference type="ChEBI" id="CHEBI:15378"/>
        <dbReference type="ChEBI" id="CHEBI:57865"/>
        <dbReference type="ChEBI" id="CHEBI:57957"/>
        <dbReference type="ChEBI" id="CHEBI:78847"/>
        <dbReference type="EC" id="3.6.1.54"/>
    </reaction>
</comment>
<dbReference type="Pfam" id="PF00149">
    <property type="entry name" value="Metallophos"/>
    <property type="match status" value="1"/>
</dbReference>
<feature type="binding site" evidence="10">
    <location>
        <position position="202"/>
    </location>
    <ligand>
        <name>Mn(2+)</name>
        <dbReference type="ChEBI" id="CHEBI:29035"/>
        <label>1</label>
    </ligand>
</feature>
<feature type="binding site" evidence="10">
    <location>
        <position position="85"/>
    </location>
    <ligand>
        <name>Mn(2+)</name>
        <dbReference type="ChEBI" id="CHEBI:29035"/>
        <label>2</label>
    </ligand>
</feature>
<feature type="binding site" evidence="10">
    <location>
        <position position="47"/>
    </location>
    <ligand>
        <name>Mn(2+)</name>
        <dbReference type="ChEBI" id="CHEBI:29035"/>
        <label>1</label>
    </ligand>
</feature>
<dbReference type="OrthoDB" id="9783283at2"/>
<keyword evidence="9 10" id="KW-0464">Manganese</keyword>
<evidence type="ECO:0000256" key="8">
    <source>
        <dbReference type="ARBA" id="ARBA00023136"/>
    </source>
</evidence>
<dbReference type="UniPathway" id="UPA00359">
    <property type="reaction ID" value="UER00480"/>
</dbReference>
<proteinExistence type="inferred from homology"/>
<organism evidence="12 13">
    <name type="scientific">Legionella nautarum</name>
    <dbReference type="NCBI Taxonomy" id="45070"/>
    <lineage>
        <taxon>Bacteria</taxon>
        <taxon>Pseudomonadati</taxon>
        <taxon>Pseudomonadota</taxon>
        <taxon>Gammaproteobacteria</taxon>
        <taxon>Legionellales</taxon>
        <taxon>Legionellaceae</taxon>
        <taxon>Legionella</taxon>
    </lineage>
</organism>
<comment type="cofactor">
    <cofactor evidence="10">
        <name>Mn(2+)</name>
        <dbReference type="ChEBI" id="CHEBI:29035"/>
    </cofactor>
    <text evidence="10">Binds 2 Mn(2+) ions per subunit in a binuclear metal center.</text>
</comment>
<dbReference type="GO" id="GO:0009245">
    <property type="term" value="P:lipid A biosynthetic process"/>
    <property type="evidence" value="ECO:0007669"/>
    <property type="project" value="UniProtKB-UniRule"/>
</dbReference>
<reference evidence="12 13" key="1">
    <citation type="submission" date="2015-11" db="EMBL/GenBank/DDBJ databases">
        <title>Genomic analysis of 38 Legionella species identifies large and diverse effector repertoires.</title>
        <authorList>
            <person name="Burstein D."/>
            <person name="Amaro F."/>
            <person name="Zusman T."/>
            <person name="Lifshitz Z."/>
            <person name="Cohen O."/>
            <person name="Gilbert J.A."/>
            <person name="Pupko T."/>
            <person name="Shuman H.A."/>
            <person name="Segal G."/>
        </authorList>
    </citation>
    <scope>NUCLEOTIDE SEQUENCE [LARGE SCALE GENOMIC DNA]</scope>
    <source>
        <strain evidence="12 13">ATCC 49506</strain>
    </source>
</reference>
<feature type="binding site" evidence="10">
    <location>
        <begin position="85"/>
        <end position="86"/>
    </location>
    <ligand>
        <name>substrate</name>
    </ligand>
</feature>
<keyword evidence="1 10" id="KW-1003">Cell membrane</keyword>
<feature type="binding site" evidence="10">
    <location>
        <position position="200"/>
    </location>
    <ligand>
        <name>substrate</name>
    </ligand>
</feature>
<comment type="pathway">
    <text evidence="10">Glycolipid biosynthesis; lipid IV(A) biosynthesis; lipid IV(A) from (3R)-3-hydroxytetradecanoyl-[acyl-carrier-protein] and UDP-N-acetyl-alpha-D-glucosamine: step 4/6.</text>
</comment>
<dbReference type="EC" id="3.6.1.54" evidence="10"/>
<keyword evidence="5 10" id="KW-0479">Metal-binding</keyword>
<evidence type="ECO:0000256" key="7">
    <source>
        <dbReference type="ARBA" id="ARBA00023098"/>
    </source>
</evidence>
<dbReference type="HAMAP" id="MF_00575">
    <property type="entry name" value="LpxH"/>
    <property type="match status" value="1"/>
</dbReference>
<dbReference type="CDD" id="cd07398">
    <property type="entry name" value="MPP_YbbF-LpxH"/>
    <property type="match status" value="1"/>
</dbReference>
<evidence type="ECO:0000256" key="1">
    <source>
        <dbReference type="ARBA" id="ARBA00022475"/>
    </source>
</evidence>
<feature type="domain" description="Calcineurin-like phosphoesterase" evidence="11">
    <location>
        <begin position="10"/>
        <end position="203"/>
    </location>
</feature>
<name>A0A0W0WWH1_9GAMM</name>
<feature type="binding site" evidence="10">
    <location>
        <position position="14"/>
    </location>
    <ligand>
        <name>Mn(2+)</name>
        <dbReference type="ChEBI" id="CHEBI:29035"/>
        <label>1</label>
    </ligand>
</feature>
<feature type="binding site" evidence="10">
    <location>
        <position position="16"/>
    </location>
    <ligand>
        <name>Mn(2+)</name>
        <dbReference type="ChEBI" id="CHEBI:29035"/>
        <label>1</label>
    </ligand>
</feature>
<comment type="function">
    <text evidence="10">Hydrolyzes the pyrophosphate bond of UDP-2,3-diacylglucosamine to yield 2,3-diacylglucosamine 1-phosphate (lipid X) and UMP by catalyzing the attack of water at the alpha-P atom. Involved in the biosynthesis of lipid A, a phosphorylated glycolipid that anchors the lipopolysaccharide to the outer membrane of the cell.</text>
</comment>
<protein>
    <recommendedName>
        <fullName evidence="10">UDP-2,3-diacylglucosamine hydrolase</fullName>
        <ecNumber evidence="10">3.6.1.54</ecNumber>
    </recommendedName>
    <alternativeName>
        <fullName evidence="10">UDP-2,3-diacylglucosamine diphosphatase</fullName>
    </alternativeName>
</protein>
<keyword evidence="13" id="KW-1185">Reference proteome</keyword>
<evidence type="ECO:0000256" key="3">
    <source>
        <dbReference type="ARBA" id="ARBA00022519"/>
    </source>
</evidence>
<keyword evidence="7 10" id="KW-0443">Lipid metabolism</keyword>
<feature type="binding site" evidence="10">
    <location>
        <position position="120"/>
    </location>
    <ligand>
        <name>Mn(2+)</name>
        <dbReference type="ChEBI" id="CHEBI:29035"/>
        <label>2</label>
    </ligand>
</feature>
<dbReference type="InterPro" id="IPR004843">
    <property type="entry name" value="Calcineurin-like_PHP"/>
</dbReference>
<feature type="binding site" evidence="10">
    <location>
        <position position="47"/>
    </location>
    <ligand>
        <name>Mn(2+)</name>
        <dbReference type="ChEBI" id="CHEBI:29035"/>
        <label>2</label>
    </ligand>
</feature>
<accession>A0A0W0WWH1</accession>
<evidence type="ECO:0000313" key="12">
    <source>
        <dbReference type="EMBL" id="KTD36675.1"/>
    </source>
</evidence>
<evidence type="ECO:0000256" key="2">
    <source>
        <dbReference type="ARBA" id="ARBA00022516"/>
    </source>
</evidence>
<evidence type="ECO:0000256" key="5">
    <source>
        <dbReference type="ARBA" id="ARBA00022723"/>
    </source>
</evidence>
<dbReference type="InterPro" id="IPR029052">
    <property type="entry name" value="Metallo-depent_PP-like"/>
</dbReference>
<dbReference type="InterPro" id="IPR010138">
    <property type="entry name" value="UDP-diacylglucosamine_Hdrlase"/>
</dbReference>
<evidence type="ECO:0000259" key="11">
    <source>
        <dbReference type="Pfam" id="PF00149"/>
    </source>
</evidence>
<gene>
    <name evidence="10" type="primary">lpxH</name>
    <name evidence="12" type="ORF">Lnau_1659</name>
</gene>
<dbReference type="EMBL" id="LNYO01000013">
    <property type="protein sequence ID" value="KTD36675.1"/>
    <property type="molecule type" value="Genomic_DNA"/>
</dbReference>
<evidence type="ECO:0000313" key="13">
    <source>
        <dbReference type="Proteomes" id="UP000054725"/>
    </source>
</evidence>
<dbReference type="GO" id="GO:0019897">
    <property type="term" value="C:extrinsic component of plasma membrane"/>
    <property type="evidence" value="ECO:0007669"/>
    <property type="project" value="UniProtKB-UniRule"/>
</dbReference>
<dbReference type="SUPFAM" id="SSF56300">
    <property type="entry name" value="Metallo-dependent phosphatases"/>
    <property type="match status" value="1"/>
</dbReference>
<keyword evidence="6 10" id="KW-0378">Hydrolase</keyword>
<keyword evidence="2 10" id="KW-0444">Lipid biosynthesis</keyword>
<feature type="binding site" evidence="10">
    <location>
        <position position="172"/>
    </location>
    <ligand>
        <name>substrate</name>
    </ligand>
</feature>
<feature type="binding site" evidence="10">
    <location>
        <position position="166"/>
    </location>
    <ligand>
        <name>substrate</name>
    </ligand>
</feature>
<evidence type="ECO:0000256" key="6">
    <source>
        <dbReference type="ARBA" id="ARBA00022801"/>
    </source>
</evidence>
<dbReference type="PANTHER" id="PTHR34990">
    <property type="entry name" value="UDP-2,3-DIACYLGLUCOSAMINE HYDROLASE-RELATED"/>
    <property type="match status" value="1"/>
</dbReference>
<dbReference type="Proteomes" id="UP000054725">
    <property type="component" value="Unassembled WGS sequence"/>
</dbReference>
<feature type="binding site" evidence="10">
    <location>
        <position position="128"/>
    </location>
    <ligand>
        <name>substrate</name>
    </ligand>
</feature>
<dbReference type="PATRIC" id="fig|45070.6.peg.1738"/>
<dbReference type="GO" id="GO:0008758">
    <property type="term" value="F:UDP-2,3-diacylglucosamine hydrolase activity"/>
    <property type="evidence" value="ECO:0007669"/>
    <property type="project" value="UniProtKB-UniRule"/>
</dbReference>